<gene>
    <name evidence="2" type="ORF">B1C78_13850</name>
</gene>
<proteinExistence type="predicted"/>
<evidence type="ECO:0000313" key="3">
    <source>
        <dbReference type="Proteomes" id="UP000189462"/>
    </source>
</evidence>
<organism evidence="2 3">
    <name type="scientific">Thioalkalivibrio denitrificans</name>
    <dbReference type="NCBI Taxonomy" id="108003"/>
    <lineage>
        <taxon>Bacteria</taxon>
        <taxon>Pseudomonadati</taxon>
        <taxon>Pseudomonadota</taxon>
        <taxon>Gammaproteobacteria</taxon>
        <taxon>Chromatiales</taxon>
        <taxon>Ectothiorhodospiraceae</taxon>
        <taxon>Thioalkalivibrio</taxon>
    </lineage>
</organism>
<comment type="caution">
    <text evidence="2">The sequence shown here is derived from an EMBL/GenBank/DDBJ whole genome shotgun (WGS) entry which is preliminary data.</text>
</comment>
<dbReference type="AlphaFoldDB" id="A0A1V3NCR8"/>
<dbReference type="OrthoDB" id="5772152at2"/>
<dbReference type="STRING" id="108003.B1C78_13850"/>
<dbReference type="InterPro" id="IPR013321">
    <property type="entry name" value="Arc_rbn_hlx_hlx"/>
</dbReference>
<accession>A0A1V3NCR8</accession>
<dbReference type="CDD" id="cd21631">
    <property type="entry name" value="RHH_CopG_NikR-like"/>
    <property type="match status" value="1"/>
</dbReference>
<dbReference type="Proteomes" id="UP000189462">
    <property type="component" value="Unassembled WGS sequence"/>
</dbReference>
<evidence type="ECO:0000259" key="1">
    <source>
        <dbReference type="Pfam" id="PF01402"/>
    </source>
</evidence>
<dbReference type="InterPro" id="IPR002145">
    <property type="entry name" value="CopG"/>
</dbReference>
<evidence type="ECO:0000313" key="2">
    <source>
        <dbReference type="EMBL" id="OOG22835.1"/>
    </source>
</evidence>
<dbReference type="Pfam" id="PF01402">
    <property type="entry name" value="RHH_1"/>
    <property type="match status" value="1"/>
</dbReference>
<protein>
    <submittedName>
        <fullName evidence="2">CopG family transcriptional regulator</fullName>
    </submittedName>
</protein>
<sequence>MRTVVDLPDEELQAIKALAKREKISQAEAIRRAVRAYLHARPAPDKESPVFGLWEGREDGLPYQEKLRDEWSR</sequence>
<feature type="domain" description="Ribbon-helix-helix protein CopG" evidence="1">
    <location>
        <begin position="2"/>
        <end position="38"/>
    </location>
</feature>
<dbReference type="GO" id="GO:0006355">
    <property type="term" value="P:regulation of DNA-templated transcription"/>
    <property type="evidence" value="ECO:0007669"/>
    <property type="project" value="InterPro"/>
</dbReference>
<reference evidence="2 3" key="1">
    <citation type="submission" date="2017-02" db="EMBL/GenBank/DDBJ databases">
        <title>Genomic diversity within the haloalkaliphilic genus Thioalkalivibrio.</title>
        <authorList>
            <person name="Ahn A.-C."/>
            <person name="Meier-Kolthoff J."/>
            <person name="Overmars L."/>
            <person name="Richter M."/>
            <person name="Woyke T."/>
            <person name="Sorokin D.Y."/>
            <person name="Muyzer G."/>
        </authorList>
    </citation>
    <scope>NUCLEOTIDE SEQUENCE [LARGE SCALE GENOMIC DNA]</scope>
    <source>
        <strain evidence="2 3">ALJD</strain>
    </source>
</reference>
<name>A0A1V3NCR8_9GAMM</name>
<dbReference type="RefSeq" id="WP_077279751.1">
    <property type="nucleotide sequence ID" value="NZ_MVBK01000090.1"/>
</dbReference>
<dbReference type="Gene3D" id="1.10.1220.10">
    <property type="entry name" value="Met repressor-like"/>
    <property type="match status" value="1"/>
</dbReference>
<dbReference type="EMBL" id="MVBK01000090">
    <property type="protein sequence ID" value="OOG22835.1"/>
    <property type="molecule type" value="Genomic_DNA"/>
</dbReference>
<keyword evidence="3" id="KW-1185">Reference proteome</keyword>